<evidence type="ECO:0000313" key="3">
    <source>
        <dbReference type="Proteomes" id="UP000694429"/>
    </source>
</evidence>
<dbReference type="Proteomes" id="UP000694429">
    <property type="component" value="Unassembled WGS sequence"/>
</dbReference>
<accession>A0A8C0MK76</accession>
<organism evidence="2 3">
    <name type="scientific">Canis lupus familiaris</name>
    <name type="common">Dog</name>
    <name type="synonym">Canis familiaris</name>
    <dbReference type="NCBI Taxonomy" id="9615"/>
    <lineage>
        <taxon>Eukaryota</taxon>
        <taxon>Metazoa</taxon>
        <taxon>Chordata</taxon>
        <taxon>Craniata</taxon>
        <taxon>Vertebrata</taxon>
        <taxon>Euteleostomi</taxon>
        <taxon>Mammalia</taxon>
        <taxon>Eutheria</taxon>
        <taxon>Laurasiatheria</taxon>
        <taxon>Carnivora</taxon>
        <taxon>Caniformia</taxon>
        <taxon>Canidae</taxon>
        <taxon>Canis</taxon>
    </lineage>
</organism>
<dbReference type="AlphaFoldDB" id="A0A8C0MK76"/>
<feature type="region of interest" description="Disordered" evidence="1">
    <location>
        <begin position="212"/>
        <end position="245"/>
    </location>
</feature>
<reference evidence="2" key="1">
    <citation type="submission" date="2025-08" db="UniProtKB">
        <authorList>
            <consortium name="Ensembl"/>
        </authorList>
    </citation>
    <scope>IDENTIFICATION</scope>
</reference>
<dbReference type="Ensembl" id="ENSCAFT00030013236.1">
    <property type="protein sequence ID" value="ENSCAFP00030011570.1"/>
    <property type="gene ID" value="ENSCAFG00030007222.1"/>
</dbReference>
<sequence length="328" mass="35185">GWRDKEEGCRPVALDHWLCSIQCPTTRPNVVDLFGKFLQLFDQGLSGGSSGNQALTRDTTQSLSSLAEIFEKLGICSKLRFLQLLQNGVRVKRDARLVVTDLYLGTTPVRLFQPKAASSSPRRGIIFFPGGGGFLGSLGKDVSSVRTSARPSHENLCGVTQRRQRSQVSRGAQTKGFGVMSVSRGCAGRACQESFPRHPLPPCLCPTRPPLLPGSAPPHPRPGSSGPRRRPWQPQQPSAPATAQATPHLVEAFRELKPGPAARCQGPLDARRVAAGARPWSPNGAGHLPSVPGRPVLPAARLAAFRLLPAPPRQLSVGLPLFLKCPPV</sequence>
<protein>
    <submittedName>
        <fullName evidence="2">Uncharacterized protein</fullName>
    </submittedName>
</protein>
<feature type="region of interest" description="Disordered" evidence="1">
    <location>
        <begin position="153"/>
        <end position="175"/>
    </location>
</feature>
<feature type="compositionally biased region" description="Low complexity" evidence="1">
    <location>
        <begin position="222"/>
        <end position="245"/>
    </location>
</feature>
<evidence type="ECO:0000313" key="2">
    <source>
        <dbReference type="Ensembl" id="ENSCAFP00030011570.1"/>
    </source>
</evidence>
<evidence type="ECO:0000256" key="1">
    <source>
        <dbReference type="SAM" id="MobiDB-lite"/>
    </source>
</evidence>
<feature type="compositionally biased region" description="Low complexity" evidence="1">
    <location>
        <begin position="158"/>
        <end position="173"/>
    </location>
</feature>
<name>A0A8C0MK76_CANLF</name>
<proteinExistence type="predicted"/>
<feature type="compositionally biased region" description="Pro residues" evidence="1">
    <location>
        <begin position="212"/>
        <end position="221"/>
    </location>
</feature>